<dbReference type="PANTHER" id="PTHR16469">
    <property type="entry name" value="UBIQUITIN-ASSOCIATED AND SH3 DOMAIN-CONTAINING BA-RELATED"/>
    <property type="match status" value="1"/>
</dbReference>
<dbReference type="GO" id="GO:0016791">
    <property type="term" value="F:phosphatase activity"/>
    <property type="evidence" value="ECO:0007669"/>
    <property type="project" value="UniProtKB-ARBA"/>
</dbReference>
<evidence type="ECO:0000313" key="1">
    <source>
        <dbReference type="EMBL" id="KJH47049.1"/>
    </source>
</evidence>
<gene>
    <name evidence="1" type="ORF">DICVIV_06858</name>
</gene>
<sequence>MSDRVSSQRQLMHLGDRYVPKIMKEDYSEYTSETGSYSCPSNEDRSDKIKKGQPQMYNIRPNVMMIMRHTEQLDDYFPNWINKCRNGYKAYDLNMPKVLPIKRPLNTYRYDPPITNTGDLLARIIAKGIFSTSYVPHLIYSSPALKCLQTANAIRLVCKCEALIRVEPGLFENLSLYPNGLPHFPTPEQRAQFCVDESYRPHMRITDLEKIRRETIPDYNIRIKNTLLRITKLHQVSPTIKDQIVLSNLEGERLDGGYLAKKSRKTSEHDLSWVIRKIPVGSLLVLERVQIVGHASTVDMAAGYLAKKSRKTSEHDLSWVIRKIPVGSLLVLERVQGRRGWTPNLYAIPPVTYTGVTTHFDSAFVLRDALEVKR</sequence>
<evidence type="ECO:0008006" key="3">
    <source>
        <dbReference type="Google" id="ProtNLM"/>
    </source>
</evidence>
<dbReference type="Gene3D" id="3.40.50.1240">
    <property type="entry name" value="Phosphoglycerate mutase-like"/>
    <property type="match status" value="1"/>
</dbReference>
<protein>
    <recommendedName>
        <fullName evidence="3">Phosphoglycerate mutase family protein</fullName>
    </recommendedName>
</protein>
<dbReference type="AlphaFoldDB" id="A0A0D8XTF8"/>
<name>A0A0D8XTF8_DICVI</name>
<dbReference type="STRING" id="29172.A0A0D8XTF8"/>
<dbReference type="Proteomes" id="UP000053766">
    <property type="component" value="Unassembled WGS sequence"/>
</dbReference>
<reference evidence="2" key="2">
    <citation type="journal article" date="2016" name="Sci. Rep.">
        <title>Dictyocaulus viviparus genome, variome and transcriptome elucidate lungworm biology and support future intervention.</title>
        <authorList>
            <person name="McNulty S.N."/>
            <person name="Strube C."/>
            <person name="Rosa B.A."/>
            <person name="Martin J.C."/>
            <person name="Tyagi R."/>
            <person name="Choi Y.J."/>
            <person name="Wang Q."/>
            <person name="Hallsworth Pepin K."/>
            <person name="Zhang X."/>
            <person name="Ozersky P."/>
            <person name="Wilson R.K."/>
            <person name="Sternberg P.W."/>
            <person name="Gasser R.B."/>
            <person name="Mitreva M."/>
        </authorList>
    </citation>
    <scope>NUCLEOTIDE SEQUENCE [LARGE SCALE GENOMIC DNA]</scope>
    <source>
        <strain evidence="2">HannoverDv2000</strain>
    </source>
</reference>
<dbReference type="OrthoDB" id="414418at2759"/>
<dbReference type="SUPFAM" id="SSF53254">
    <property type="entry name" value="Phosphoglycerate mutase-like"/>
    <property type="match status" value="1"/>
</dbReference>
<dbReference type="InterPro" id="IPR051710">
    <property type="entry name" value="Phosphatase_SH3-domain"/>
</dbReference>
<organism evidence="1 2">
    <name type="scientific">Dictyocaulus viviparus</name>
    <name type="common">Bovine lungworm</name>
    <dbReference type="NCBI Taxonomy" id="29172"/>
    <lineage>
        <taxon>Eukaryota</taxon>
        <taxon>Metazoa</taxon>
        <taxon>Ecdysozoa</taxon>
        <taxon>Nematoda</taxon>
        <taxon>Chromadorea</taxon>
        <taxon>Rhabditida</taxon>
        <taxon>Rhabditina</taxon>
        <taxon>Rhabditomorpha</taxon>
        <taxon>Strongyloidea</taxon>
        <taxon>Metastrongylidae</taxon>
        <taxon>Dictyocaulus</taxon>
    </lineage>
</organism>
<proteinExistence type="predicted"/>
<evidence type="ECO:0000313" key="2">
    <source>
        <dbReference type="Proteomes" id="UP000053766"/>
    </source>
</evidence>
<reference evidence="1 2" key="1">
    <citation type="submission" date="2013-11" db="EMBL/GenBank/DDBJ databases">
        <title>Draft genome of the bovine lungworm Dictyocaulus viviparus.</title>
        <authorList>
            <person name="Mitreva M."/>
        </authorList>
    </citation>
    <scope>NUCLEOTIDE SEQUENCE [LARGE SCALE GENOMIC DNA]</scope>
    <source>
        <strain evidence="1 2">HannoverDv2000</strain>
    </source>
</reference>
<dbReference type="InterPro" id="IPR029033">
    <property type="entry name" value="His_PPase_superfam"/>
</dbReference>
<accession>A0A0D8XTF8</accession>
<keyword evidence="2" id="KW-1185">Reference proteome</keyword>
<dbReference type="EMBL" id="KN716322">
    <property type="protein sequence ID" value="KJH47049.1"/>
    <property type="molecule type" value="Genomic_DNA"/>
</dbReference>
<dbReference type="PANTHER" id="PTHR16469:SF5">
    <property type="entry name" value="PHOSPHOGLYCERATE MUTASE FAMILY PROTEIN"/>
    <property type="match status" value="1"/>
</dbReference>